<evidence type="ECO:0000313" key="7">
    <source>
        <dbReference type="EMBL" id="SPO41513.1"/>
    </source>
</evidence>
<feature type="compositionally biased region" description="Low complexity" evidence="6">
    <location>
        <begin position="46"/>
        <end position="67"/>
    </location>
</feature>
<dbReference type="AlphaFoldDB" id="A0A5C3FAQ6"/>
<sequence length="486" mass="50182">MAPIMTNNDLNQPSLYPVGSTSAASDHDGVPPHSARPAGDLLVRHAPPVVAAATSSASTAPALAGSPRRSQHSTTLGAVVKCTTTSGGRSLDRRIDDLNHPVSSASLPWETPLPLSASAVSGGRHPSRRHSASWQPTVVDVRSQQHRSAERHFVETHGQRPFSSGLPAPATAVPIFGAGRANPILEFPDSPPSTPPHSPPLTPRAATDVDVVVEGEGDDTDLDALGTPLAKMSLQQSHNLITDAANAIFEQQQQQSLVSPTAAPGKAHPTAIQGATGSGALMPATPEVSPDKEVQHFARKSAEDFFHRIFTDFAPASAQVEDAGVELVCPGWSGAVLKTGTAAEEAAGERSTSYGSSGGRSSSSSSSSVSKRTLYVSMPRQVDQSQLRELVLALLDAASDRLGCGTVILCLDPQMRDFATVLHGLCYVGGQVVSVGGEGKGKGPAGQQVDSVAPPEAASWRSPSPASEPISGCSPRGGLVLVGVEL</sequence>
<evidence type="ECO:0000256" key="3">
    <source>
        <dbReference type="ARBA" id="ARBA00011486"/>
    </source>
</evidence>
<evidence type="ECO:0000256" key="6">
    <source>
        <dbReference type="SAM" id="MobiDB-lite"/>
    </source>
</evidence>
<dbReference type="EMBL" id="OOIP01000028">
    <property type="protein sequence ID" value="SPO41513.1"/>
    <property type="molecule type" value="Genomic_DNA"/>
</dbReference>
<evidence type="ECO:0000256" key="2">
    <source>
        <dbReference type="ARBA" id="ARBA00008796"/>
    </source>
</evidence>
<comment type="subunit">
    <text evidence="3">Interacts with ODC and thereby sterically blocks ODC homodimerization.</text>
</comment>
<evidence type="ECO:0000256" key="4">
    <source>
        <dbReference type="ARBA" id="ARBA00017712"/>
    </source>
</evidence>
<name>A0A5C3FAQ6_9BASI</name>
<dbReference type="InterPro" id="IPR038581">
    <property type="entry name" value="ODC_AZ_sf"/>
</dbReference>
<dbReference type="PANTHER" id="PTHR10279">
    <property type="entry name" value="ORNITHINE DECARBOXYLASE ANTIZYME"/>
    <property type="match status" value="1"/>
</dbReference>
<dbReference type="GO" id="GO:0008073">
    <property type="term" value="F:ornithine decarboxylase inhibitor activity"/>
    <property type="evidence" value="ECO:0007669"/>
    <property type="project" value="InterPro"/>
</dbReference>
<proteinExistence type="inferred from homology"/>
<dbReference type="Proteomes" id="UP000323386">
    <property type="component" value="Unassembled WGS sequence"/>
</dbReference>
<reference evidence="7 8" key="1">
    <citation type="submission" date="2018-03" db="EMBL/GenBank/DDBJ databases">
        <authorList>
            <person name="Guldener U."/>
        </authorList>
    </citation>
    <scope>NUCLEOTIDE SEQUENCE [LARGE SCALE GENOMIC DNA]</scope>
    <source>
        <strain evidence="7 8">DAOM196992</strain>
    </source>
</reference>
<dbReference type="InterPro" id="IPR002993">
    <property type="entry name" value="ODC_AZ"/>
</dbReference>
<protein>
    <recommendedName>
        <fullName evidence="4">Ornithine decarboxylase antizyme</fullName>
    </recommendedName>
</protein>
<evidence type="ECO:0000256" key="1">
    <source>
        <dbReference type="ARBA" id="ARBA00002307"/>
    </source>
</evidence>
<accession>A0A5C3FAQ6</accession>
<dbReference type="InterPro" id="IPR016181">
    <property type="entry name" value="Acyl_CoA_acyltransferase"/>
</dbReference>
<gene>
    <name evidence="7" type="ORF">PSFLO_06995</name>
</gene>
<organism evidence="7 8">
    <name type="scientific">Pseudozyma flocculosa</name>
    <dbReference type="NCBI Taxonomy" id="84751"/>
    <lineage>
        <taxon>Eukaryota</taxon>
        <taxon>Fungi</taxon>
        <taxon>Dikarya</taxon>
        <taxon>Basidiomycota</taxon>
        <taxon>Ustilaginomycotina</taxon>
        <taxon>Ustilaginomycetes</taxon>
        <taxon>Ustilaginales</taxon>
        <taxon>Ustilaginaceae</taxon>
        <taxon>Pseudozyma</taxon>
    </lineage>
</organism>
<dbReference type="GO" id="GO:0005737">
    <property type="term" value="C:cytoplasm"/>
    <property type="evidence" value="ECO:0007669"/>
    <property type="project" value="TreeGrafter"/>
</dbReference>
<dbReference type="OrthoDB" id="5959761at2759"/>
<feature type="region of interest" description="Disordered" evidence="6">
    <location>
        <begin position="438"/>
        <end position="472"/>
    </location>
</feature>
<dbReference type="GO" id="GO:0075523">
    <property type="term" value="P:viral translational frameshifting"/>
    <property type="evidence" value="ECO:0007669"/>
    <property type="project" value="UniProtKB-KW"/>
</dbReference>
<dbReference type="Gene3D" id="3.40.630.60">
    <property type="match status" value="1"/>
</dbReference>
<feature type="region of interest" description="Disordered" evidence="6">
    <location>
        <begin position="1"/>
        <end position="77"/>
    </location>
</feature>
<dbReference type="PANTHER" id="PTHR10279:SF10">
    <property type="entry name" value="ORNITHINE DECARBOXYLASE ANTIZYME"/>
    <property type="match status" value="1"/>
</dbReference>
<comment type="function">
    <text evidence="1">Ornithine decarboxylase (ODC) antizyme protein that negatively regulates ODC activity and intracellular polyamine biosynthesis in response to increased intracellular polyamine levels. Binds to ODC monomers, inhibiting the assembly of the functional ODC homodimer, and targets the monomers for ubiquitin-independent proteolytic destruction by the 26S proteasome.</text>
</comment>
<evidence type="ECO:0000313" key="8">
    <source>
        <dbReference type="Proteomes" id="UP000323386"/>
    </source>
</evidence>
<feature type="region of interest" description="Disordered" evidence="6">
    <location>
        <begin position="344"/>
        <end position="370"/>
    </location>
</feature>
<dbReference type="SUPFAM" id="SSF55729">
    <property type="entry name" value="Acyl-CoA N-acyltransferases (Nat)"/>
    <property type="match status" value="1"/>
</dbReference>
<keyword evidence="5" id="KW-0688">Ribosomal frameshifting</keyword>
<keyword evidence="8" id="KW-1185">Reference proteome</keyword>
<dbReference type="GO" id="GO:0005634">
    <property type="term" value="C:nucleus"/>
    <property type="evidence" value="ECO:0007669"/>
    <property type="project" value="TreeGrafter"/>
</dbReference>
<dbReference type="GO" id="GO:0045732">
    <property type="term" value="P:positive regulation of protein catabolic process"/>
    <property type="evidence" value="ECO:0007669"/>
    <property type="project" value="TreeGrafter"/>
</dbReference>
<dbReference type="Pfam" id="PF02100">
    <property type="entry name" value="ODC_AZ"/>
    <property type="match status" value="1"/>
</dbReference>
<feature type="region of interest" description="Disordered" evidence="6">
    <location>
        <begin position="117"/>
        <end position="139"/>
    </location>
</feature>
<evidence type="ECO:0000256" key="5">
    <source>
        <dbReference type="ARBA" id="ARBA00022758"/>
    </source>
</evidence>
<feature type="compositionally biased region" description="Polar residues" evidence="6">
    <location>
        <begin position="1"/>
        <end position="24"/>
    </location>
</feature>
<comment type="similarity">
    <text evidence="2">Belongs to the ODC antizyme family.</text>
</comment>